<proteinExistence type="predicted"/>
<evidence type="ECO:0000313" key="3">
    <source>
        <dbReference type="Proteomes" id="UP001595803"/>
    </source>
</evidence>
<dbReference type="NCBIfam" id="TIGR01764">
    <property type="entry name" value="excise"/>
    <property type="match status" value="1"/>
</dbReference>
<dbReference type="Proteomes" id="UP001595803">
    <property type="component" value="Unassembled WGS sequence"/>
</dbReference>
<comment type="caution">
    <text evidence="2">The sequence shown here is derived from an EMBL/GenBank/DDBJ whole genome shotgun (WGS) entry which is preliminary data.</text>
</comment>
<sequence length="151" mass="16502">MTVAFTPPQQDLEQLKVLAERLSQADGPLELVLGQGDHAQRITLSPLVAQLLQASVQELGDGHTVALVATEQELTPAAAARLLGVSRPHLVNALLHTGQLPYRMEGTHHRIALTDVLAYRDERDRRHAAADALTRLTEDLQLYEQPAGNPQ</sequence>
<accession>A0ABV7Z9G5</accession>
<keyword evidence="3" id="KW-1185">Reference proteome</keyword>
<dbReference type="InterPro" id="IPR041657">
    <property type="entry name" value="HTH_17"/>
</dbReference>
<name>A0ABV7Z9G5_9DEIO</name>
<feature type="domain" description="Helix-turn-helix" evidence="1">
    <location>
        <begin position="74"/>
        <end position="123"/>
    </location>
</feature>
<protein>
    <submittedName>
        <fullName evidence="2">Helix-turn-helix domain-containing protein</fullName>
    </submittedName>
</protein>
<reference evidence="3" key="1">
    <citation type="journal article" date="2019" name="Int. J. Syst. Evol. Microbiol.">
        <title>The Global Catalogue of Microorganisms (GCM) 10K type strain sequencing project: providing services to taxonomists for standard genome sequencing and annotation.</title>
        <authorList>
            <consortium name="The Broad Institute Genomics Platform"/>
            <consortium name="The Broad Institute Genome Sequencing Center for Infectious Disease"/>
            <person name="Wu L."/>
            <person name="Ma J."/>
        </authorList>
    </citation>
    <scope>NUCLEOTIDE SEQUENCE [LARGE SCALE GENOMIC DNA]</scope>
    <source>
        <strain evidence="3">CCTCC AB 2017081</strain>
    </source>
</reference>
<dbReference type="Pfam" id="PF12728">
    <property type="entry name" value="HTH_17"/>
    <property type="match status" value="1"/>
</dbReference>
<evidence type="ECO:0000259" key="1">
    <source>
        <dbReference type="Pfam" id="PF12728"/>
    </source>
</evidence>
<dbReference type="InterPro" id="IPR010093">
    <property type="entry name" value="SinI_DNA-bd"/>
</dbReference>
<gene>
    <name evidence="2" type="ORF">ACFOSB_08365</name>
</gene>
<organism evidence="2 3">
    <name type="scientific">Deinococcus rufus</name>
    <dbReference type="NCBI Taxonomy" id="2136097"/>
    <lineage>
        <taxon>Bacteria</taxon>
        <taxon>Thermotogati</taxon>
        <taxon>Deinococcota</taxon>
        <taxon>Deinococci</taxon>
        <taxon>Deinococcales</taxon>
        <taxon>Deinococcaceae</taxon>
        <taxon>Deinococcus</taxon>
    </lineage>
</organism>
<dbReference type="EMBL" id="JBHRZG010000009">
    <property type="protein sequence ID" value="MFC3832870.1"/>
    <property type="molecule type" value="Genomic_DNA"/>
</dbReference>
<evidence type="ECO:0000313" key="2">
    <source>
        <dbReference type="EMBL" id="MFC3832870.1"/>
    </source>
</evidence>
<dbReference type="RefSeq" id="WP_322474762.1">
    <property type="nucleotide sequence ID" value="NZ_JBHRZG010000009.1"/>
</dbReference>